<keyword evidence="2" id="KW-1185">Reference proteome</keyword>
<accession>A0ABM8AXW4</accession>
<sequence length="62" mass="6973">MTKGKEMKWAEKMLYPSTMKVTVYDDGEVVIDIKSEGRTGHTMSLNKSQSAELLAHLKNITT</sequence>
<name>A0ABM8AXW4_9BACT</name>
<reference evidence="1 2" key="1">
    <citation type="submission" date="2022-08" db="EMBL/GenBank/DDBJ databases">
        <title>Genome Sequence of the sulphate-reducing bacterium, Pseudodesulfovibrio sp. SYK.</title>
        <authorList>
            <person name="Kondo R."/>
            <person name="Kataoka T."/>
        </authorList>
    </citation>
    <scope>NUCLEOTIDE SEQUENCE [LARGE SCALE GENOMIC DNA]</scope>
    <source>
        <strain evidence="1 2">SYK</strain>
    </source>
</reference>
<evidence type="ECO:0000313" key="1">
    <source>
        <dbReference type="EMBL" id="BDQ36356.1"/>
    </source>
</evidence>
<evidence type="ECO:0000313" key="2">
    <source>
        <dbReference type="Proteomes" id="UP001317742"/>
    </source>
</evidence>
<gene>
    <name evidence="1" type="ORF">SYK_07160</name>
</gene>
<dbReference type="Proteomes" id="UP001317742">
    <property type="component" value="Chromosome"/>
</dbReference>
<organism evidence="1 2">
    <name type="scientific">Pseudodesulfovibrio nedwellii</name>
    <dbReference type="NCBI Taxonomy" id="2973072"/>
    <lineage>
        <taxon>Bacteria</taxon>
        <taxon>Pseudomonadati</taxon>
        <taxon>Thermodesulfobacteriota</taxon>
        <taxon>Desulfovibrionia</taxon>
        <taxon>Desulfovibrionales</taxon>
        <taxon>Desulfovibrionaceae</taxon>
    </lineage>
</organism>
<proteinExistence type="predicted"/>
<protein>
    <submittedName>
        <fullName evidence="1">Uncharacterized protein</fullName>
    </submittedName>
</protein>
<dbReference type="RefSeq" id="WP_281762257.1">
    <property type="nucleotide sequence ID" value="NZ_AP026709.1"/>
</dbReference>
<dbReference type="EMBL" id="AP026709">
    <property type="protein sequence ID" value="BDQ36356.1"/>
    <property type="molecule type" value="Genomic_DNA"/>
</dbReference>